<evidence type="ECO:0000313" key="2">
    <source>
        <dbReference type="Proteomes" id="UP000292082"/>
    </source>
</evidence>
<organism evidence="1 2">
    <name type="scientific">Dichomitus squalens</name>
    <dbReference type="NCBI Taxonomy" id="114155"/>
    <lineage>
        <taxon>Eukaryota</taxon>
        <taxon>Fungi</taxon>
        <taxon>Dikarya</taxon>
        <taxon>Basidiomycota</taxon>
        <taxon>Agaricomycotina</taxon>
        <taxon>Agaricomycetes</taxon>
        <taxon>Polyporales</taxon>
        <taxon>Polyporaceae</taxon>
        <taxon>Dichomitus</taxon>
    </lineage>
</organism>
<evidence type="ECO:0000313" key="1">
    <source>
        <dbReference type="EMBL" id="TBU53679.1"/>
    </source>
</evidence>
<gene>
    <name evidence="1" type="ORF">BD310DRAFT_133465</name>
</gene>
<dbReference type="Proteomes" id="UP000292082">
    <property type="component" value="Unassembled WGS sequence"/>
</dbReference>
<sequence length="122" mass="13760">MLALVASLRAAVAVGSRPSAACGNEERHQCAVDAPVPNTRYGVALHADSWSRCTLTRDRKLQKRRRARRRQRLRLGRTSACPASRYRQLLRTREPSSTVPRLAFHDRRVITGSQHAFSLLND</sequence>
<dbReference type="AlphaFoldDB" id="A0A4Q9PFF3"/>
<reference evidence="1 2" key="1">
    <citation type="submission" date="2019-01" db="EMBL/GenBank/DDBJ databases">
        <title>Draft genome sequences of three monokaryotic isolates of the white-rot basidiomycete fungus Dichomitus squalens.</title>
        <authorList>
            <consortium name="DOE Joint Genome Institute"/>
            <person name="Lopez S.C."/>
            <person name="Andreopoulos B."/>
            <person name="Pangilinan J."/>
            <person name="Lipzen A."/>
            <person name="Riley R."/>
            <person name="Ahrendt S."/>
            <person name="Ng V."/>
            <person name="Barry K."/>
            <person name="Daum C."/>
            <person name="Grigoriev I.V."/>
            <person name="Hilden K.S."/>
            <person name="Makela M.R."/>
            <person name="de Vries R.P."/>
        </authorList>
    </citation>
    <scope>NUCLEOTIDE SEQUENCE [LARGE SCALE GENOMIC DNA]</scope>
    <source>
        <strain evidence="1 2">CBS 464.89</strain>
    </source>
</reference>
<name>A0A4Q9PFF3_9APHY</name>
<proteinExistence type="predicted"/>
<keyword evidence="2" id="KW-1185">Reference proteome</keyword>
<protein>
    <submittedName>
        <fullName evidence="1">Uncharacterized protein</fullName>
    </submittedName>
</protein>
<accession>A0A4Q9PFF3</accession>
<dbReference type="EMBL" id="ML145207">
    <property type="protein sequence ID" value="TBU53679.1"/>
    <property type="molecule type" value="Genomic_DNA"/>
</dbReference>